<organism evidence="9 10">
    <name type="scientific">Emergencia timonensis</name>
    <dbReference type="NCBI Taxonomy" id="1776384"/>
    <lineage>
        <taxon>Bacteria</taxon>
        <taxon>Bacillati</taxon>
        <taxon>Bacillota</taxon>
        <taxon>Clostridia</taxon>
        <taxon>Peptostreptococcales</taxon>
        <taxon>Anaerovoracaceae</taxon>
        <taxon>Emergencia</taxon>
    </lineage>
</organism>
<feature type="transmembrane region" description="Helical" evidence="7">
    <location>
        <begin position="251"/>
        <end position="273"/>
    </location>
</feature>
<dbReference type="GO" id="GO:0055085">
    <property type="term" value="P:transmembrane transport"/>
    <property type="evidence" value="ECO:0007669"/>
    <property type="project" value="InterPro"/>
</dbReference>
<keyword evidence="10" id="KW-1185">Reference proteome</keyword>
<evidence type="ECO:0000313" key="9">
    <source>
        <dbReference type="EMBL" id="RHJ85789.1"/>
    </source>
</evidence>
<dbReference type="PANTHER" id="PTHR43163">
    <property type="entry name" value="DIPEPTIDE TRANSPORT SYSTEM PERMEASE PROTEIN DPPB-RELATED"/>
    <property type="match status" value="1"/>
</dbReference>
<dbReference type="Gene3D" id="1.10.3720.10">
    <property type="entry name" value="MetI-like"/>
    <property type="match status" value="1"/>
</dbReference>
<proteinExistence type="inferred from homology"/>
<dbReference type="PANTHER" id="PTHR43163:SF6">
    <property type="entry name" value="DIPEPTIDE TRANSPORT SYSTEM PERMEASE PROTEIN DPPB-RELATED"/>
    <property type="match status" value="1"/>
</dbReference>
<dbReference type="PROSITE" id="PS50928">
    <property type="entry name" value="ABC_TM1"/>
    <property type="match status" value="1"/>
</dbReference>
<comment type="similarity">
    <text evidence="7">Belongs to the binding-protein-dependent transport system permease family.</text>
</comment>
<sequence length="333" mass="37241">MNKSWREKTIYILKKLLQMAIVLILLSTIVFVIARLCPGDPLKAYYGDGAEHMSQVQREAAREKLGLDDSMPVQYARWAAHLFDGDLGLSYKYKQPVTEVIGKVWVNTLILGGVSYVLTFGLAILLGLFCALREDSLLDRIICKVGVISGSVPSFFLALLLILVFAVNLKLLPVSGAYSYGSGGSFFDRAYHLVLPTAVMVLEHLWYYAYMVRNKLSQETREDYVLLCKAEGISRRKILCRHCLRNIMPSMLVIMAISVPHILGGTYVVETVFSYPGLGTLSFEAAMYQDYNMLMALCLLTGAVVLVFNLLAQIVSEFIDPRMRLVKNVKEAA</sequence>
<feature type="transmembrane region" description="Helical" evidence="7">
    <location>
        <begin position="293"/>
        <end position="315"/>
    </location>
</feature>
<dbReference type="Proteomes" id="UP000284841">
    <property type="component" value="Unassembled WGS sequence"/>
</dbReference>
<dbReference type="AlphaFoldDB" id="A0A415DY54"/>
<feature type="transmembrane region" description="Helical" evidence="7">
    <location>
        <begin position="189"/>
        <end position="209"/>
    </location>
</feature>
<dbReference type="InterPro" id="IPR045621">
    <property type="entry name" value="BPD_transp_1_N"/>
</dbReference>
<keyword evidence="6 7" id="KW-0472">Membrane</keyword>
<reference evidence="9 10" key="1">
    <citation type="submission" date="2018-08" db="EMBL/GenBank/DDBJ databases">
        <title>A genome reference for cultivated species of the human gut microbiota.</title>
        <authorList>
            <person name="Zou Y."/>
            <person name="Xue W."/>
            <person name="Luo G."/>
        </authorList>
    </citation>
    <scope>NUCLEOTIDE SEQUENCE [LARGE SCALE GENOMIC DNA]</scope>
    <source>
        <strain evidence="9 10">AM07-24</strain>
    </source>
</reference>
<evidence type="ECO:0000256" key="3">
    <source>
        <dbReference type="ARBA" id="ARBA00022475"/>
    </source>
</evidence>
<keyword evidence="2 7" id="KW-0813">Transport</keyword>
<keyword evidence="4 7" id="KW-0812">Transmembrane</keyword>
<accession>A0A415DY54</accession>
<comment type="subcellular location">
    <subcellularLocation>
        <location evidence="1 7">Cell membrane</location>
        <topology evidence="1 7">Multi-pass membrane protein</topology>
    </subcellularLocation>
</comment>
<dbReference type="OrthoDB" id="9789439at2"/>
<dbReference type="SUPFAM" id="SSF161098">
    <property type="entry name" value="MetI-like"/>
    <property type="match status" value="1"/>
</dbReference>
<evidence type="ECO:0000256" key="1">
    <source>
        <dbReference type="ARBA" id="ARBA00004651"/>
    </source>
</evidence>
<evidence type="ECO:0000256" key="4">
    <source>
        <dbReference type="ARBA" id="ARBA00022692"/>
    </source>
</evidence>
<evidence type="ECO:0000256" key="6">
    <source>
        <dbReference type="ARBA" id="ARBA00023136"/>
    </source>
</evidence>
<evidence type="ECO:0000256" key="5">
    <source>
        <dbReference type="ARBA" id="ARBA00022989"/>
    </source>
</evidence>
<dbReference type="InterPro" id="IPR000515">
    <property type="entry name" value="MetI-like"/>
</dbReference>
<dbReference type="STRING" id="1776384.GCA_900086585_02130"/>
<evidence type="ECO:0000259" key="8">
    <source>
        <dbReference type="PROSITE" id="PS50928"/>
    </source>
</evidence>
<evidence type="ECO:0000313" key="10">
    <source>
        <dbReference type="Proteomes" id="UP000284841"/>
    </source>
</evidence>
<evidence type="ECO:0000256" key="7">
    <source>
        <dbReference type="RuleBase" id="RU363032"/>
    </source>
</evidence>
<feature type="domain" description="ABC transmembrane type-1" evidence="8">
    <location>
        <begin position="105"/>
        <end position="312"/>
    </location>
</feature>
<feature type="transmembrane region" description="Helical" evidence="7">
    <location>
        <begin position="141"/>
        <end position="169"/>
    </location>
</feature>
<protein>
    <submittedName>
        <fullName evidence="9">ABC transporter permease</fullName>
    </submittedName>
</protein>
<dbReference type="RefSeq" id="WP_118335995.1">
    <property type="nucleotide sequence ID" value="NZ_AP025567.1"/>
</dbReference>
<gene>
    <name evidence="9" type="ORF">DW099_13145</name>
</gene>
<dbReference type="Pfam" id="PF19300">
    <property type="entry name" value="BPD_transp_1_N"/>
    <property type="match status" value="1"/>
</dbReference>
<evidence type="ECO:0000256" key="2">
    <source>
        <dbReference type="ARBA" id="ARBA00022448"/>
    </source>
</evidence>
<dbReference type="EMBL" id="QRMS01000004">
    <property type="protein sequence ID" value="RHJ85789.1"/>
    <property type="molecule type" value="Genomic_DNA"/>
</dbReference>
<dbReference type="Pfam" id="PF00528">
    <property type="entry name" value="BPD_transp_1"/>
    <property type="match status" value="1"/>
</dbReference>
<name>A0A415DY54_9FIRM</name>
<comment type="caution">
    <text evidence="9">The sequence shown here is derived from an EMBL/GenBank/DDBJ whole genome shotgun (WGS) entry which is preliminary data.</text>
</comment>
<keyword evidence="3" id="KW-1003">Cell membrane</keyword>
<dbReference type="GO" id="GO:0005886">
    <property type="term" value="C:plasma membrane"/>
    <property type="evidence" value="ECO:0007669"/>
    <property type="project" value="UniProtKB-SubCell"/>
</dbReference>
<dbReference type="InterPro" id="IPR035906">
    <property type="entry name" value="MetI-like_sf"/>
</dbReference>
<dbReference type="CDD" id="cd06261">
    <property type="entry name" value="TM_PBP2"/>
    <property type="match status" value="1"/>
</dbReference>
<keyword evidence="5 7" id="KW-1133">Transmembrane helix</keyword>
<feature type="transmembrane region" description="Helical" evidence="7">
    <location>
        <begin position="12"/>
        <end position="34"/>
    </location>
</feature>
<feature type="transmembrane region" description="Helical" evidence="7">
    <location>
        <begin position="104"/>
        <end position="129"/>
    </location>
</feature>